<gene>
    <name evidence="1" type="ORF">RM572_24700</name>
</gene>
<dbReference type="RefSeq" id="WP_311675612.1">
    <property type="nucleotide sequence ID" value="NZ_JAVREQ010000028.1"/>
</dbReference>
<evidence type="ECO:0000313" key="1">
    <source>
        <dbReference type="EMBL" id="MDT0381966.1"/>
    </source>
</evidence>
<protein>
    <submittedName>
        <fullName evidence="1">Uncharacterized protein</fullName>
    </submittedName>
</protein>
<reference evidence="2" key="1">
    <citation type="submission" date="2023-07" db="EMBL/GenBank/DDBJ databases">
        <title>30 novel species of actinomycetes from the DSMZ collection.</title>
        <authorList>
            <person name="Nouioui I."/>
        </authorList>
    </citation>
    <scope>NUCLEOTIDE SEQUENCE [LARGE SCALE GENOMIC DNA]</scope>
    <source>
        <strain evidence="2">DSM 42041</strain>
    </source>
</reference>
<evidence type="ECO:0000313" key="2">
    <source>
        <dbReference type="Proteomes" id="UP001183414"/>
    </source>
</evidence>
<sequence>MRSFSASRGWASARLGGRLRHPADACGPAGAAPTSMPCAGGPGQRFPVTYVRARLRAPTVELLFD</sequence>
<comment type="caution">
    <text evidence="1">The sequence shown here is derived from an EMBL/GenBank/DDBJ whole genome shotgun (WGS) entry which is preliminary data.</text>
</comment>
<dbReference type="EMBL" id="JAVREQ010000028">
    <property type="protein sequence ID" value="MDT0381966.1"/>
    <property type="molecule type" value="Genomic_DNA"/>
</dbReference>
<keyword evidence="2" id="KW-1185">Reference proteome</keyword>
<accession>A0ABU2NZB2</accession>
<name>A0ABU2NZB2_9ACTN</name>
<organism evidence="1 2">
    <name type="scientific">Streptomyces hazeniae</name>
    <dbReference type="NCBI Taxonomy" id="3075538"/>
    <lineage>
        <taxon>Bacteria</taxon>
        <taxon>Bacillati</taxon>
        <taxon>Actinomycetota</taxon>
        <taxon>Actinomycetes</taxon>
        <taxon>Kitasatosporales</taxon>
        <taxon>Streptomycetaceae</taxon>
        <taxon>Streptomyces</taxon>
    </lineage>
</organism>
<proteinExistence type="predicted"/>
<dbReference type="Proteomes" id="UP001183414">
    <property type="component" value="Unassembled WGS sequence"/>
</dbReference>